<keyword evidence="3" id="KW-0813">Transport</keyword>
<gene>
    <name evidence="11" type="ORF">ONB1V03_LOCUS14517</name>
</gene>
<dbReference type="Gene3D" id="3.40.50.300">
    <property type="entry name" value="P-loop containing nucleotide triphosphate hydrolases"/>
    <property type="match status" value="1"/>
</dbReference>
<keyword evidence="4 9" id="KW-0812">Transmembrane</keyword>
<dbReference type="Pfam" id="PF00005">
    <property type="entry name" value="ABC_tran"/>
    <property type="match status" value="1"/>
</dbReference>
<dbReference type="PROSITE" id="PS50893">
    <property type="entry name" value="ABC_TRANSPORTER_2"/>
    <property type="match status" value="1"/>
</dbReference>
<dbReference type="Proteomes" id="UP000728032">
    <property type="component" value="Unassembled WGS sequence"/>
</dbReference>
<dbReference type="PANTHER" id="PTHR48041:SF139">
    <property type="entry name" value="PROTEIN SCARLET"/>
    <property type="match status" value="1"/>
</dbReference>
<dbReference type="InterPro" id="IPR003593">
    <property type="entry name" value="AAA+_ATPase"/>
</dbReference>
<dbReference type="InterPro" id="IPR003439">
    <property type="entry name" value="ABC_transporter-like_ATP-bd"/>
</dbReference>
<dbReference type="SMART" id="SM00382">
    <property type="entry name" value="AAA"/>
    <property type="match status" value="1"/>
</dbReference>
<feature type="non-terminal residue" evidence="11">
    <location>
        <position position="1"/>
    </location>
</feature>
<evidence type="ECO:0000256" key="4">
    <source>
        <dbReference type="ARBA" id="ARBA00022692"/>
    </source>
</evidence>
<dbReference type="InterPro" id="IPR050352">
    <property type="entry name" value="ABCG_transporters"/>
</dbReference>
<evidence type="ECO:0000256" key="5">
    <source>
        <dbReference type="ARBA" id="ARBA00022741"/>
    </source>
</evidence>
<comment type="similarity">
    <text evidence="2">Belongs to the ABC transporter superfamily. ABCG family. Eye pigment precursor importer (TC 3.A.1.204) subfamily.</text>
</comment>
<keyword evidence="5" id="KW-0547">Nucleotide-binding</keyword>
<feature type="transmembrane region" description="Helical" evidence="9">
    <location>
        <begin position="582"/>
        <end position="607"/>
    </location>
</feature>
<keyword evidence="12" id="KW-1185">Reference proteome</keyword>
<dbReference type="OrthoDB" id="6489438at2759"/>
<evidence type="ECO:0000313" key="12">
    <source>
        <dbReference type="Proteomes" id="UP000728032"/>
    </source>
</evidence>
<dbReference type="GO" id="GO:0042626">
    <property type="term" value="F:ATPase-coupled transmembrane transporter activity"/>
    <property type="evidence" value="ECO:0007669"/>
    <property type="project" value="TreeGrafter"/>
</dbReference>
<dbReference type="EMBL" id="CAJPVJ010013864">
    <property type="protein sequence ID" value="CAG2175078.1"/>
    <property type="molecule type" value="Genomic_DNA"/>
</dbReference>
<evidence type="ECO:0000256" key="9">
    <source>
        <dbReference type="SAM" id="Phobius"/>
    </source>
</evidence>
<feature type="domain" description="ABC transporter" evidence="10">
    <location>
        <begin position="121"/>
        <end position="364"/>
    </location>
</feature>
<dbReference type="InterPro" id="IPR027417">
    <property type="entry name" value="P-loop_NTPase"/>
</dbReference>
<evidence type="ECO:0000256" key="7">
    <source>
        <dbReference type="ARBA" id="ARBA00022989"/>
    </source>
</evidence>
<feature type="transmembrane region" description="Helical" evidence="9">
    <location>
        <begin position="549"/>
        <end position="570"/>
    </location>
</feature>
<keyword evidence="7 9" id="KW-1133">Transmembrane helix</keyword>
<dbReference type="PANTHER" id="PTHR48041">
    <property type="entry name" value="ABC TRANSPORTER G FAMILY MEMBER 28"/>
    <property type="match status" value="1"/>
</dbReference>
<evidence type="ECO:0000259" key="10">
    <source>
        <dbReference type="PROSITE" id="PS50893"/>
    </source>
</evidence>
<name>A0A7R9MD96_9ACAR</name>
<dbReference type="InterPro" id="IPR017871">
    <property type="entry name" value="ABC_transporter-like_CS"/>
</dbReference>
<evidence type="ECO:0000256" key="2">
    <source>
        <dbReference type="ARBA" id="ARBA00005814"/>
    </source>
</evidence>
<evidence type="ECO:0000313" key="11">
    <source>
        <dbReference type="EMBL" id="CAD7657892.1"/>
    </source>
</evidence>
<protein>
    <recommendedName>
        <fullName evidence="10">ABC transporter domain-containing protein</fullName>
    </recommendedName>
</protein>
<feature type="transmembrane region" description="Helical" evidence="9">
    <location>
        <begin position="511"/>
        <end position="529"/>
    </location>
</feature>
<dbReference type="GO" id="GO:0005524">
    <property type="term" value="F:ATP binding"/>
    <property type="evidence" value="ECO:0007669"/>
    <property type="project" value="UniProtKB-KW"/>
</dbReference>
<comment type="subcellular location">
    <subcellularLocation>
        <location evidence="1">Membrane</location>
        <topology evidence="1">Multi-pass membrane protein</topology>
    </subcellularLocation>
</comment>
<keyword evidence="6" id="KW-0067">ATP-binding</keyword>
<dbReference type="GO" id="GO:0016020">
    <property type="term" value="C:membrane"/>
    <property type="evidence" value="ECO:0007669"/>
    <property type="project" value="UniProtKB-SubCell"/>
</dbReference>
<reference evidence="11" key="1">
    <citation type="submission" date="2020-11" db="EMBL/GenBank/DDBJ databases">
        <authorList>
            <person name="Tran Van P."/>
        </authorList>
    </citation>
    <scope>NUCLEOTIDE SEQUENCE</scope>
</reference>
<keyword evidence="8 9" id="KW-0472">Membrane</keyword>
<evidence type="ECO:0000256" key="1">
    <source>
        <dbReference type="ARBA" id="ARBA00004141"/>
    </source>
</evidence>
<evidence type="ECO:0000256" key="3">
    <source>
        <dbReference type="ARBA" id="ARBA00022448"/>
    </source>
</evidence>
<dbReference type="SUPFAM" id="SSF52540">
    <property type="entry name" value="P-loop containing nucleoside triphosphate hydrolases"/>
    <property type="match status" value="1"/>
</dbReference>
<dbReference type="EMBL" id="OC928689">
    <property type="protein sequence ID" value="CAD7657892.1"/>
    <property type="molecule type" value="Genomic_DNA"/>
</dbReference>
<proteinExistence type="inferred from homology"/>
<dbReference type="PROSITE" id="PS00211">
    <property type="entry name" value="ABC_TRANSPORTER_1"/>
    <property type="match status" value="1"/>
</dbReference>
<dbReference type="GO" id="GO:0016887">
    <property type="term" value="F:ATP hydrolysis activity"/>
    <property type="evidence" value="ECO:0007669"/>
    <property type="project" value="InterPro"/>
</dbReference>
<sequence>MFNANLLIMYGFDRCTDGDQSLTLLQYSVKGDQLFWDYCLYLMISYLVLKCSEFVILMIKANKVSIKRLCAKRRKNNQEFEVFGDLDANNDDINVLDMDDKSPDIKKEVAEPFTVDSNIMIVWVDMTFEIRPKPCAKTRVILNSISGAIEYGSLNGLMGPSGSGKTSLMRCLNGRQSRMWSSGTQVFVNSSEPIVSCFVTQNTCEHLLNGLTAKQTLIYASKLKNSRNFTKNTYHSLINTVDDLMDELMIRHIENTSVELCSGGEQKRLVIASELTSYKKPNLLCIDEPTSGLDSDAAEVVIKCLKGLTRKHRISIIASIHQPNNELFLMFDTIHVLAKGGVGVYSGAPYRLRQRLTDCQLDCQDYEAPIEKVLKHSAQGVSDEYMSRMHRKQHELREKLLRICDKNNDMVLTASPLQMKSKIFNFIDFWYLLLRTMRIQYLSQWKALVIQFAVCVFIALPFSRSLNEDMVNPDSCMPIANITAVDTTCLNDPEEFFLGESLLSQNVKYNLVFMTLVTYLQIVVTPLTFTSDVNIFINEQRNGWYSSGAYYWAKSTVDMFPVILTLLPFIGIMNKYKSITKFFAYLGFLSVSTLCSQNVGHIAGIIFSNDSKQAL</sequence>
<organism evidence="11">
    <name type="scientific">Oppiella nova</name>
    <dbReference type="NCBI Taxonomy" id="334625"/>
    <lineage>
        <taxon>Eukaryota</taxon>
        <taxon>Metazoa</taxon>
        <taxon>Ecdysozoa</taxon>
        <taxon>Arthropoda</taxon>
        <taxon>Chelicerata</taxon>
        <taxon>Arachnida</taxon>
        <taxon>Acari</taxon>
        <taxon>Acariformes</taxon>
        <taxon>Sarcoptiformes</taxon>
        <taxon>Oribatida</taxon>
        <taxon>Brachypylina</taxon>
        <taxon>Oppioidea</taxon>
        <taxon>Oppiidae</taxon>
        <taxon>Oppiella</taxon>
    </lineage>
</organism>
<evidence type="ECO:0000256" key="8">
    <source>
        <dbReference type="ARBA" id="ARBA00023136"/>
    </source>
</evidence>
<accession>A0A7R9MD96</accession>
<evidence type="ECO:0000256" key="6">
    <source>
        <dbReference type="ARBA" id="ARBA00022840"/>
    </source>
</evidence>
<dbReference type="AlphaFoldDB" id="A0A7R9MD96"/>
<feature type="transmembrane region" description="Helical" evidence="9">
    <location>
        <begin position="447"/>
        <end position="463"/>
    </location>
</feature>